<feature type="region of interest" description="Disordered" evidence="2">
    <location>
        <begin position="416"/>
        <end position="440"/>
    </location>
</feature>
<comment type="caution">
    <text evidence="4">The sequence shown here is derived from an EMBL/GenBank/DDBJ whole genome shotgun (WGS) entry which is preliminary data.</text>
</comment>
<evidence type="ECO:0000256" key="2">
    <source>
        <dbReference type="SAM" id="MobiDB-lite"/>
    </source>
</evidence>
<dbReference type="SUPFAM" id="SSF54373">
    <property type="entry name" value="FAD-linked reductases, C-terminal domain"/>
    <property type="match status" value="1"/>
</dbReference>
<gene>
    <name evidence="4" type="ORF">AB0I59_25820</name>
</gene>
<protein>
    <submittedName>
        <fullName evidence="4">FAD-dependent oxidoreductase</fullName>
    </submittedName>
</protein>
<keyword evidence="1" id="KW-0560">Oxidoreductase</keyword>
<evidence type="ECO:0000313" key="5">
    <source>
        <dbReference type="Proteomes" id="UP001551675"/>
    </source>
</evidence>
<dbReference type="Proteomes" id="UP001551675">
    <property type="component" value="Unassembled WGS sequence"/>
</dbReference>
<evidence type="ECO:0000256" key="1">
    <source>
        <dbReference type="ARBA" id="ARBA00023002"/>
    </source>
</evidence>
<dbReference type="InterPro" id="IPR036188">
    <property type="entry name" value="FAD/NAD-bd_sf"/>
</dbReference>
<dbReference type="RefSeq" id="WP_061254338.1">
    <property type="nucleotide sequence ID" value="NZ_JBFALK010000015.1"/>
</dbReference>
<feature type="domain" description="FAD dependent oxidoreductase" evidence="3">
    <location>
        <begin position="17"/>
        <end position="404"/>
    </location>
</feature>
<dbReference type="Pfam" id="PF01266">
    <property type="entry name" value="DAO"/>
    <property type="match status" value="1"/>
</dbReference>
<dbReference type="Gene3D" id="3.30.9.10">
    <property type="entry name" value="D-Amino Acid Oxidase, subunit A, domain 2"/>
    <property type="match status" value="1"/>
</dbReference>
<organism evidence="4 5">
    <name type="scientific">Microtetraspora glauca</name>
    <dbReference type="NCBI Taxonomy" id="1996"/>
    <lineage>
        <taxon>Bacteria</taxon>
        <taxon>Bacillati</taxon>
        <taxon>Actinomycetota</taxon>
        <taxon>Actinomycetes</taxon>
        <taxon>Streptosporangiales</taxon>
        <taxon>Streptosporangiaceae</taxon>
        <taxon>Microtetraspora</taxon>
    </lineage>
</organism>
<dbReference type="PANTHER" id="PTHR13847:SF289">
    <property type="entry name" value="GLYCINE OXIDASE"/>
    <property type="match status" value="1"/>
</dbReference>
<evidence type="ECO:0000259" key="3">
    <source>
        <dbReference type="Pfam" id="PF01266"/>
    </source>
</evidence>
<proteinExistence type="predicted"/>
<accession>A0ABV3GK72</accession>
<keyword evidence="5" id="KW-1185">Reference proteome</keyword>
<evidence type="ECO:0000313" key="4">
    <source>
        <dbReference type="EMBL" id="MEV0972036.1"/>
    </source>
</evidence>
<sequence>MTAVRADTGGTASGPAVVVGGGVVGLCVAWELARRGHQVVVLERDRVGSGASRGNAGEICSSIVGPLSQPGIVGTTLKNMYRKDSALYVHPAAALTMGTFLLKMARNATAERFRAGVRALAMLGADTDDRFAALSDGGVGVEVTKGEYLYLFPSRERAERKRAFLREHYPVDRDLGEILDGPELRALEPCLGERARSGFVLSGQARVDPGAFVDALADALRAGGVVIHEGARVTRVVSSGREVRVESTVDTFAAGHVVIAAGAGSAELTGDLGFDLPIRPGKGYSFGIAPAAPLTRVLKLEEAHVGAVPLGAGVRIAGTMEFDARDDRFNRGRIREVVNAAAPYFTGVEWSRRTAEWMGPRPMTPDGLPFIGAAPGRSRIFLATGHNMLGVMMAPSTAHLLARLVDGRDVPELRPFDPARAARRRAARPVSPAASRRRGA</sequence>
<dbReference type="Gene3D" id="3.50.50.60">
    <property type="entry name" value="FAD/NAD(P)-binding domain"/>
    <property type="match status" value="1"/>
</dbReference>
<dbReference type="PANTHER" id="PTHR13847">
    <property type="entry name" value="SARCOSINE DEHYDROGENASE-RELATED"/>
    <property type="match status" value="1"/>
</dbReference>
<reference evidence="4 5" key="1">
    <citation type="submission" date="2024-06" db="EMBL/GenBank/DDBJ databases">
        <title>The Natural Products Discovery Center: Release of the First 8490 Sequenced Strains for Exploring Actinobacteria Biosynthetic Diversity.</title>
        <authorList>
            <person name="Kalkreuter E."/>
            <person name="Kautsar S.A."/>
            <person name="Yang D."/>
            <person name="Bader C.D."/>
            <person name="Teijaro C.N."/>
            <person name="Fluegel L."/>
            <person name="Davis C.M."/>
            <person name="Simpson J.R."/>
            <person name="Lauterbach L."/>
            <person name="Steele A.D."/>
            <person name="Gui C."/>
            <person name="Meng S."/>
            <person name="Li G."/>
            <person name="Viehrig K."/>
            <person name="Ye F."/>
            <person name="Su P."/>
            <person name="Kiefer A.F."/>
            <person name="Nichols A."/>
            <person name="Cepeda A.J."/>
            <person name="Yan W."/>
            <person name="Fan B."/>
            <person name="Jiang Y."/>
            <person name="Adhikari A."/>
            <person name="Zheng C.-J."/>
            <person name="Schuster L."/>
            <person name="Cowan T.M."/>
            <person name="Smanski M.J."/>
            <person name="Chevrette M.G."/>
            <person name="De Carvalho L.P.S."/>
            <person name="Shen B."/>
        </authorList>
    </citation>
    <scope>NUCLEOTIDE SEQUENCE [LARGE SCALE GENOMIC DNA]</scope>
    <source>
        <strain evidence="4 5">NPDC050100</strain>
    </source>
</reference>
<dbReference type="InterPro" id="IPR006076">
    <property type="entry name" value="FAD-dep_OxRdtase"/>
</dbReference>
<dbReference type="SUPFAM" id="SSF51905">
    <property type="entry name" value="FAD/NAD(P)-binding domain"/>
    <property type="match status" value="1"/>
</dbReference>
<dbReference type="EMBL" id="JBFALK010000015">
    <property type="protein sequence ID" value="MEV0972036.1"/>
    <property type="molecule type" value="Genomic_DNA"/>
</dbReference>
<name>A0ABV3GK72_MICGL</name>